<reference evidence="1" key="1">
    <citation type="submission" date="2018-05" db="EMBL/GenBank/DDBJ databases">
        <authorList>
            <person name="Lanie J.A."/>
            <person name="Ng W.-L."/>
            <person name="Kazmierczak K.M."/>
            <person name="Andrzejewski T.M."/>
            <person name="Davidsen T.M."/>
            <person name="Wayne K.J."/>
            <person name="Tettelin H."/>
            <person name="Glass J.I."/>
            <person name="Rusch D."/>
            <person name="Podicherti R."/>
            <person name="Tsui H.-C.T."/>
            <person name="Winkler M.E."/>
        </authorList>
    </citation>
    <scope>NUCLEOTIDE SEQUENCE</scope>
</reference>
<organism evidence="1">
    <name type="scientific">marine metagenome</name>
    <dbReference type="NCBI Taxonomy" id="408172"/>
    <lineage>
        <taxon>unclassified sequences</taxon>
        <taxon>metagenomes</taxon>
        <taxon>ecological metagenomes</taxon>
    </lineage>
</organism>
<proteinExistence type="predicted"/>
<sequence>MKESLEENKIALGIALGAALGSTMQKEDSSGGEK</sequence>
<dbReference type="AlphaFoldDB" id="A0A382HHK6"/>
<protein>
    <submittedName>
        <fullName evidence="1">Uncharacterized protein</fullName>
    </submittedName>
</protein>
<name>A0A382HHK6_9ZZZZ</name>
<accession>A0A382HHK6</accession>
<gene>
    <name evidence="1" type="ORF">METZ01_LOCUS239409</name>
</gene>
<dbReference type="EMBL" id="UINC01061214">
    <property type="protein sequence ID" value="SVB86555.1"/>
    <property type="molecule type" value="Genomic_DNA"/>
</dbReference>
<evidence type="ECO:0000313" key="1">
    <source>
        <dbReference type="EMBL" id="SVB86555.1"/>
    </source>
</evidence>